<organism evidence="4 5">
    <name type="scientific">Papaver nudicaule</name>
    <name type="common">Iceland poppy</name>
    <dbReference type="NCBI Taxonomy" id="74823"/>
    <lineage>
        <taxon>Eukaryota</taxon>
        <taxon>Viridiplantae</taxon>
        <taxon>Streptophyta</taxon>
        <taxon>Embryophyta</taxon>
        <taxon>Tracheophyta</taxon>
        <taxon>Spermatophyta</taxon>
        <taxon>Magnoliopsida</taxon>
        <taxon>Ranunculales</taxon>
        <taxon>Papaveraceae</taxon>
        <taxon>Papaveroideae</taxon>
        <taxon>Papaver</taxon>
    </lineage>
</organism>
<accession>A0AA41RKJ7</accession>
<sequence>MKLHVDVISREKIKPSRPTPTHLKTHNLSFLDQVAGRNYVPLLLYYDGNKENTDTDTRCSALKESLAETLTKFYLLAGKIVEDEIEKFVDCNDDGVDFCVTRVSNCRLSQVIKETGFFEQLKLLLPFDPCDHEITATGTFLLSIQVNIFQDCGGMVIGLYINHKVADASSFATFVNDWATVAHCMVVKDYDRKINGPSFEVQSLFPQKENGIGFKIPLFPADGTQVTKKFAFQASKLAELKERCTNETKHVLDGYNPTRVEALSTFLWKCFIDIDQAKLKAVAPPARVYIATNAVNIRSRMVPQLPTSSFGNMVAVTDAIYSINNNEGTDRYYPKLVQMFRDAVKKIDEDYIAALQSTDFILNHMMKLIEHFFSGQTLSISFSSWCRFPLYDANFGWGNPTWVSSCSTPLKNAILLMDSNSSGDGIEAYVTLAKEHMVEFERHEELLELIS</sequence>
<name>A0AA41RKJ7_PAPNU</name>
<dbReference type="Gene3D" id="3.30.559.10">
    <property type="entry name" value="Chloramphenicol acetyltransferase-like domain"/>
    <property type="match status" value="2"/>
</dbReference>
<dbReference type="InterPro" id="IPR023213">
    <property type="entry name" value="CAT-like_dom_sf"/>
</dbReference>
<keyword evidence="5" id="KW-1185">Reference proteome</keyword>
<reference evidence="4" key="1">
    <citation type="submission" date="2022-03" db="EMBL/GenBank/DDBJ databases">
        <title>A functionally conserved STORR gene fusion in Papaver species that diverged 16.8 million years ago.</title>
        <authorList>
            <person name="Catania T."/>
        </authorList>
    </citation>
    <scope>NUCLEOTIDE SEQUENCE</scope>
    <source>
        <strain evidence="4">S-191538</strain>
    </source>
</reference>
<dbReference type="AlphaFoldDB" id="A0AA41RKJ7"/>
<dbReference type="EMBL" id="JAJJMA010005960">
    <property type="protein sequence ID" value="MCL7021909.1"/>
    <property type="molecule type" value="Genomic_DNA"/>
</dbReference>
<protein>
    <submittedName>
        <fullName evidence="4">Uncharacterized protein</fullName>
    </submittedName>
</protein>
<evidence type="ECO:0000256" key="3">
    <source>
        <dbReference type="ARBA" id="ARBA00023315"/>
    </source>
</evidence>
<dbReference type="PANTHER" id="PTHR31623:SF17">
    <property type="entry name" value="F21J9.9"/>
    <property type="match status" value="1"/>
</dbReference>
<evidence type="ECO:0000313" key="5">
    <source>
        <dbReference type="Proteomes" id="UP001177140"/>
    </source>
</evidence>
<evidence type="ECO:0000256" key="2">
    <source>
        <dbReference type="ARBA" id="ARBA00022679"/>
    </source>
</evidence>
<evidence type="ECO:0000313" key="4">
    <source>
        <dbReference type="EMBL" id="MCL7021909.1"/>
    </source>
</evidence>
<dbReference type="Pfam" id="PF02458">
    <property type="entry name" value="Transferase"/>
    <property type="match status" value="1"/>
</dbReference>
<dbReference type="GO" id="GO:0016746">
    <property type="term" value="F:acyltransferase activity"/>
    <property type="evidence" value="ECO:0007669"/>
    <property type="project" value="UniProtKB-KW"/>
</dbReference>
<evidence type="ECO:0000256" key="1">
    <source>
        <dbReference type="ARBA" id="ARBA00009861"/>
    </source>
</evidence>
<dbReference type="Proteomes" id="UP001177140">
    <property type="component" value="Unassembled WGS sequence"/>
</dbReference>
<proteinExistence type="inferred from homology"/>
<comment type="caution">
    <text evidence="4">The sequence shown here is derived from an EMBL/GenBank/DDBJ whole genome shotgun (WGS) entry which is preliminary data.</text>
</comment>
<dbReference type="PANTHER" id="PTHR31623">
    <property type="entry name" value="F21J9.9"/>
    <property type="match status" value="1"/>
</dbReference>
<comment type="similarity">
    <text evidence="1">Belongs to the plant acyltransferase family.</text>
</comment>
<gene>
    <name evidence="4" type="ORF">MKW94_023977</name>
</gene>
<keyword evidence="3" id="KW-0012">Acyltransferase</keyword>
<keyword evidence="2" id="KW-0808">Transferase</keyword>